<keyword evidence="1" id="KW-0472">Membrane</keyword>
<evidence type="ECO:0000256" key="1">
    <source>
        <dbReference type="SAM" id="Phobius"/>
    </source>
</evidence>
<keyword evidence="1" id="KW-1133">Transmembrane helix</keyword>
<feature type="transmembrane region" description="Helical" evidence="1">
    <location>
        <begin position="38"/>
        <end position="58"/>
    </location>
</feature>
<keyword evidence="1" id="KW-0812">Transmembrane</keyword>
<dbReference type="AlphaFoldDB" id="A0A368VLJ5"/>
<accession>A0A368VLJ5</accession>
<protein>
    <submittedName>
        <fullName evidence="2">Uncharacterized protein</fullName>
    </submittedName>
</protein>
<sequence length="95" mass="11518">MKMTKEQYDALEQLRHIKKSFSIESFDYWINFSNASTWQFWVNIALLVFPLITLYICIDKSKAFHIGFFGFNIHIWFTYIDQFGVLHGLWQYHTK</sequence>
<proteinExistence type="predicted"/>
<dbReference type="EMBL" id="QPJD01000017">
    <property type="protein sequence ID" value="RCW42374.1"/>
    <property type="molecule type" value="Genomic_DNA"/>
</dbReference>
<name>A0A368VLJ5_9BACL</name>
<keyword evidence="3" id="KW-1185">Reference proteome</keyword>
<organism evidence="2 3">
    <name type="scientific">Paenibacillus prosopidis</name>
    <dbReference type="NCBI Taxonomy" id="630520"/>
    <lineage>
        <taxon>Bacteria</taxon>
        <taxon>Bacillati</taxon>
        <taxon>Bacillota</taxon>
        <taxon>Bacilli</taxon>
        <taxon>Bacillales</taxon>
        <taxon>Paenibacillaceae</taxon>
        <taxon>Paenibacillus</taxon>
    </lineage>
</organism>
<dbReference type="Proteomes" id="UP000252415">
    <property type="component" value="Unassembled WGS sequence"/>
</dbReference>
<reference evidence="2 3" key="1">
    <citation type="submission" date="2018-07" db="EMBL/GenBank/DDBJ databases">
        <title>Genomic Encyclopedia of Type Strains, Phase III (KMG-III): the genomes of soil and plant-associated and newly described type strains.</title>
        <authorList>
            <person name="Whitman W."/>
        </authorList>
    </citation>
    <scope>NUCLEOTIDE SEQUENCE [LARGE SCALE GENOMIC DNA]</scope>
    <source>
        <strain evidence="2 3">CECT 7506</strain>
    </source>
</reference>
<comment type="caution">
    <text evidence="2">The sequence shown here is derived from an EMBL/GenBank/DDBJ whole genome shotgun (WGS) entry which is preliminary data.</text>
</comment>
<gene>
    <name evidence="2" type="ORF">DFP97_11798</name>
</gene>
<evidence type="ECO:0000313" key="2">
    <source>
        <dbReference type="EMBL" id="RCW42374.1"/>
    </source>
</evidence>
<evidence type="ECO:0000313" key="3">
    <source>
        <dbReference type="Proteomes" id="UP000252415"/>
    </source>
</evidence>